<keyword evidence="1 7" id="KW-0728">SH3 domain</keyword>
<evidence type="ECO:0000259" key="9">
    <source>
        <dbReference type="PROSITE" id="PS50002"/>
    </source>
</evidence>
<dbReference type="PROSITE" id="PS51216">
    <property type="entry name" value="NEBULIN"/>
    <property type="match status" value="1"/>
</dbReference>
<dbReference type="SMART" id="SM00326">
    <property type="entry name" value="SH3"/>
    <property type="match status" value="1"/>
</dbReference>
<keyword evidence="3" id="KW-0677">Repeat</keyword>
<dbReference type="CDD" id="cd09447">
    <property type="entry name" value="LIM_LASP"/>
    <property type="match status" value="1"/>
</dbReference>
<dbReference type="FunFam" id="2.10.110.10:FF:000087">
    <property type="entry name" value="LIM zinc-binding domain-containing Nebulette"/>
    <property type="match status" value="1"/>
</dbReference>
<reference evidence="12" key="1">
    <citation type="submission" date="2025-08" db="UniProtKB">
        <authorList>
            <consortium name="RefSeq"/>
        </authorList>
    </citation>
    <scope>IDENTIFICATION</scope>
    <source>
        <tissue evidence="12">Gonads</tissue>
    </source>
</reference>
<dbReference type="GO" id="GO:0046872">
    <property type="term" value="F:metal ion binding"/>
    <property type="evidence" value="ECO:0007669"/>
    <property type="project" value="UniProtKB-KW"/>
</dbReference>
<dbReference type="GeneID" id="106179021"/>
<sequence>MPIKNCGKCGKTVYPTEELKCLDKVWHKMCFKCEVCNMTLNMKNYKGYDKRPYCNTHYPTTKFTAVADTPENRRIAKNTQVQSNIKYHQDFEKQKGSKISVADDPENLRVKKLSQNISNVAYHGELERKAEMEQRRPDQEYDVGSAPPPGYAPQDRQPMPANQPYRRQPGSLADYDPMMREEARPSPYSAKVQSTQVYNSGRVETQPQDRRKVGSIADYDPVNENYGSLAGGVSSTGQGYQQPPPQQYQPPPPSSPQHQPVRPSGGYVQQQEQDFGKTFYSWNPVAFNPRAPPVSTQYYAAQEPERSPGGYGYQPPPPQMAPQSQGKRFMAVYDYTAADTDEVSFNEGDIIINCESIDEGWMTGTVSRTGQHGMLPANYVEPA</sequence>
<dbReference type="SMART" id="SM00132">
    <property type="entry name" value="LIM"/>
    <property type="match status" value="1"/>
</dbReference>
<evidence type="ECO:0000256" key="2">
    <source>
        <dbReference type="ARBA" id="ARBA00022723"/>
    </source>
</evidence>
<feature type="domain" description="SH3" evidence="9">
    <location>
        <begin position="324"/>
        <end position="383"/>
    </location>
</feature>
<keyword evidence="4 6" id="KW-0862">Zinc</keyword>
<dbReference type="InterPro" id="IPR036028">
    <property type="entry name" value="SH3-like_dom_sf"/>
</dbReference>
<evidence type="ECO:0000256" key="4">
    <source>
        <dbReference type="ARBA" id="ARBA00022833"/>
    </source>
</evidence>
<feature type="region of interest" description="Disordered" evidence="8">
    <location>
        <begin position="124"/>
        <end position="268"/>
    </location>
</feature>
<keyword evidence="11" id="KW-1185">Reference proteome</keyword>
<dbReference type="SMART" id="SM00227">
    <property type="entry name" value="NEBU"/>
    <property type="match status" value="2"/>
</dbReference>
<dbReference type="FunFam" id="2.30.30.40:FF:000007">
    <property type="entry name" value="nebulin isoform X1"/>
    <property type="match status" value="1"/>
</dbReference>
<dbReference type="Pfam" id="PF00412">
    <property type="entry name" value="LIM"/>
    <property type="match status" value="1"/>
</dbReference>
<feature type="compositionally biased region" description="Pro residues" evidence="8">
    <location>
        <begin position="242"/>
        <end position="255"/>
    </location>
</feature>
<feature type="compositionally biased region" description="Polar residues" evidence="8">
    <location>
        <begin position="191"/>
        <end position="206"/>
    </location>
</feature>
<keyword evidence="2 6" id="KW-0479">Metal-binding</keyword>
<keyword evidence="5 6" id="KW-0440">LIM domain</keyword>
<organism evidence="11 12">
    <name type="scientific">Lingula anatina</name>
    <name type="common">Brachiopod</name>
    <name type="synonym">Lingula unguis</name>
    <dbReference type="NCBI Taxonomy" id="7574"/>
    <lineage>
        <taxon>Eukaryota</taxon>
        <taxon>Metazoa</taxon>
        <taxon>Spiralia</taxon>
        <taxon>Lophotrochozoa</taxon>
        <taxon>Brachiopoda</taxon>
        <taxon>Linguliformea</taxon>
        <taxon>Lingulata</taxon>
        <taxon>Lingulida</taxon>
        <taxon>Linguloidea</taxon>
        <taxon>Lingulidae</taxon>
        <taxon>Lingula</taxon>
    </lineage>
</organism>
<dbReference type="OrthoDB" id="5971719at2759"/>
<evidence type="ECO:0000256" key="6">
    <source>
        <dbReference type="PROSITE-ProRule" id="PRU00125"/>
    </source>
</evidence>
<feature type="domain" description="LIM zinc-binding" evidence="10">
    <location>
        <begin position="4"/>
        <end position="64"/>
    </location>
</feature>
<dbReference type="CDD" id="cd11789">
    <property type="entry name" value="SH3_Nebulin_family_C"/>
    <property type="match status" value="1"/>
</dbReference>
<dbReference type="AlphaFoldDB" id="A0A2R2MKL1"/>
<evidence type="ECO:0000256" key="1">
    <source>
        <dbReference type="ARBA" id="ARBA00022443"/>
    </source>
</evidence>
<evidence type="ECO:0000259" key="10">
    <source>
        <dbReference type="PROSITE" id="PS50023"/>
    </source>
</evidence>
<gene>
    <name evidence="12" type="primary">LOC106179021</name>
</gene>
<dbReference type="GO" id="GO:0005737">
    <property type="term" value="C:cytoplasm"/>
    <property type="evidence" value="ECO:0007669"/>
    <property type="project" value="UniProtKB-ARBA"/>
</dbReference>
<dbReference type="Gene3D" id="2.30.30.40">
    <property type="entry name" value="SH3 Domains"/>
    <property type="match status" value="1"/>
</dbReference>
<evidence type="ECO:0000256" key="7">
    <source>
        <dbReference type="PROSITE-ProRule" id="PRU00192"/>
    </source>
</evidence>
<proteinExistence type="predicted"/>
<evidence type="ECO:0000313" key="11">
    <source>
        <dbReference type="Proteomes" id="UP000085678"/>
    </source>
</evidence>
<dbReference type="PROSITE" id="PS50023">
    <property type="entry name" value="LIM_DOMAIN_2"/>
    <property type="match status" value="1"/>
</dbReference>
<evidence type="ECO:0000256" key="8">
    <source>
        <dbReference type="SAM" id="MobiDB-lite"/>
    </source>
</evidence>
<dbReference type="PROSITE" id="PS00478">
    <property type="entry name" value="LIM_DOMAIN_1"/>
    <property type="match status" value="1"/>
</dbReference>
<feature type="region of interest" description="Disordered" evidence="8">
    <location>
        <begin position="303"/>
        <end position="324"/>
    </location>
</feature>
<evidence type="ECO:0000313" key="12">
    <source>
        <dbReference type="RefSeq" id="XP_023930738.1"/>
    </source>
</evidence>
<evidence type="ECO:0000256" key="5">
    <source>
        <dbReference type="ARBA" id="ARBA00023038"/>
    </source>
</evidence>
<dbReference type="InterPro" id="IPR001452">
    <property type="entry name" value="SH3_domain"/>
</dbReference>
<dbReference type="PROSITE" id="PS50002">
    <property type="entry name" value="SH3"/>
    <property type="match status" value="1"/>
</dbReference>
<dbReference type="SUPFAM" id="SSF50044">
    <property type="entry name" value="SH3-domain"/>
    <property type="match status" value="1"/>
</dbReference>
<dbReference type="RefSeq" id="XP_023930738.1">
    <property type="nucleotide sequence ID" value="XM_024074970.1"/>
</dbReference>
<accession>A0A2R2MKL1</accession>
<dbReference type="GO" id="GO:0005925">
    <property type="term" value="C:focal adhesion"/>
    <property type="evidence" value="ECO:0007669"/>
    <property type="project" value="TreeGrafter"/>
</dbReference>
<feature type="compositionally biased region" description="Basic and acidic residues" evidence="8">
    <location>
        <begin position="124"/>
        <end position="139"/>
    </location>
</feature>
<dbReference type="Pfam" id="PF00018">
    <property type="entry name" value="SH3_1"/>
    <property type="match status" value="1"/>
</dbReference>
<dbReference type="Proteomes" id="UP000085678">
    <property type="component" value="Unplaced"/>
</dbReference>
<name>A0A2R2MKL1_LINAN</name>
<dbReference type="Pfam" id="PF00880">
    <property type="entry name" value="Nebulin"/>
    <property type="match status" value="2"/>
</dbReference>
<evidence type="ECO:0000256" key="3">
    <source>
        <dbReference type="ARBA" id="ARBA00022737"/>
    </source>
</evidence>
<dbReference type="PANTHER" id="PTHR46218:SF4">
    <property type="entry name" value="LIM AND SH3 DOMAIN PROTEIN LASP"/>
    <property type="match status" value="1"/>
</dbReference>
<dbReference type="PRINTS" id="PR00452">
    <property type="entry name" value="SH3DOMAIN"/>
</dbReference>
<dbReference type="GO" id="GO:0051015">
    <property type="term" value="F:actin filament binding"/>
    <property type="evidence" value="ECO:0007669"/>
    <property type="project" value="TreeGrafter"/>
</dbReference>
<dbReference type="PANTHER" id="PTHR46218">
    <property type="entry name" value="LASP"/>
    <property type="match status" value="1"/>
</dbReference>
<protein>
    <submittedName>
        <fullName evidence="12">LIM and SH3 domain protein 1 isoform X5</fullName>
    </submittedName>
</protein>
<dbReference type="InterPro" id="IPR001781">
    <property type="entry name" value="Znf_LIM"/>
</dbReference>
<dbReference type="Gene3D" id="2.10.110.10">
    <property type="entry name" value="Cysteine Rich Protein"/>
    <property type="match status" value="1"/>
</dbReference>
<dbReference type="InterPro" id="IPR051759">
    <property type="entry name" value="LIM-SH3_domain_protein"/>
</dbReference>
<dbReference type="SUPFAM" id="SSF57716">
    <property type="entry name" value="Glucocorticoid receptor-like (DNA-binding domain)"/>
    <property type="match status" value="1"/>
</dbReference>
<dbReference type="InterPro" id="IPR000900">
    <property type="entry name" value="Nebulin_repeat"/>
</dbReference>